<dbReference type="RefSeq" id="WP_358282945.1">
    <property type="nucleotide sequence ID" value="NZ_JBEYGJ010000014.1"/>
</dbReference>
<comment type="caution">
    <text evidence="2">The sequence shown here is derived from an EMBL/GenBank/DDBJ whole genome shotgun (WGS) entry which is preliminary data.</text>
</comment>
<accession>A0ABW6LEJ4</accession>
<organism evidence="2 3">
    <name type="scientific">Streptomyces massasporeus</name>
    <dbReference type="NCBI Taxonomy" id="67324"/>
    <lineage>
        <taxon>Bacteria</taxon>
        <taxon>Bacillati</taxon>
        <taxon>Actinomycetota</taxon>
        <taxon>Actinomycetes</taxon>
        <taxon>Kitasatosporales</taxon>
        <taxon>Streptomycetaceae</taxon>
        <taxon>Streptomyces</taxon>
    </lineage>
</organism>
<dbReference type="EMBL" id="JBIAFP010000007">
    <property type="protein sequence ID" value="MFE9225621.1"/>
    <property type="molecule type" value="Genomic_DNA"/>
</dbReference>
<evidence type="ECO:0000313" key="2">
    <source>
        <dbReference type="EMBL" id="MFE9225621.1"/>
    </source>
</evidence>
<name>A0ABW6LEJ4_9ACTN</name>
<keyword evidence="3" id="KW-1185">Reference proteome</keyword>
<sequence length="66" mass="7285">MAPQEDSGSDTLGNYRYQAEVAAQLCVALLTQDSVESVVCEWHEDFVVLRGRFGRTRVGEAPRKAA</sequence>
<proteinExistence type="predicted"/>
<evidence type="ECO:0000259" key="1">
    <source>
        <dbReference type="Pfam" id="PF14130"/>
    </source>
</evidence>
<dbReference type="Proteomes" id="UP001601288">
    <property type="component" value="Unassembled WGS sequence"/>
</dbReference>
<reference evidence="2 3" key="1">
    <citation type="submission" date="2024-10" db="EMBL/GenBank/DDBJ databases">
        <title>The Natural Products Discovery Center: Release of the First 8490 Sequenced Strains for Exploring Actinobacteria Biosynthetic Diversity.</title>
        <authorList>
            <person name="Kalkreuter E."/>
            <person name="Kautsar S.A."/>
            <person name="Yang D."/>
            <person name="Bader C.D."/>
            <person name="Teijaro C.N."/>
            <person name="Fluegel L."/>
            <person name="Davis C.M."/>
            <person name="Simpson J.R."/>
            <person name="Lauterbach L."/>
            <person name="Steele A.D."/>
            <person name="Gui C."/>
            <person name="Meng S."/>
            <person name="Li G."/>
            <person name="Viehrig K."/>
            <person name="Ye F."/>
            <person name="Su P."/>
            <person name="Kiefer A.F."/>
            <person name="Nichols A."/>
            <person name="Cepeda A.J."/>
            <person name="Yan W."/>
            <person name="Fan B."/>
            <person name="Jiang Y."/>
            <person name="Adhikari A."/>
            <person name="Zheng C.-J."/>
            <person name="Schuster L."/>
            <person name="Cowan T.M."/>
            <person name="Smanski M.J."/>
            <person name="Chevrette M.G."/>
            <person name="De Carvalho L.P.S."/>
            <person name="Shen B."/>
        </authorList>
    </citation>
    <scope>NUCLEOTIDE SEQUENCE [LARGE SCALE GENOMIC DNA]</scope>
    <source>
        <strain evidence="2 3">NPDC007066</strain>
    </source>
</reference>
<dbReference type="Pfam" id="PF14130">
    <property type="entry name" value="Cap4_nuclease"/>
    <property type="match status" value="1"/>
</dbReference>
<gene>
    <name evidence="2" type="ORF">ACFYM3_13490</name>
</gene>
<protein>
    <submittedName>
        <fullName evidence="2">DsDNA nuclease domain-containing protein</fullName>
    </submittedName>
</protein>
<dbReference type="InterPro" id="IPR025382">
    <property type="entry name" value="Cap4-like_endonuclease_dom"/>
</dbReference>
<feature type="domain" description="CD-NTase associated protein 4-like DNA endonuclease" evidence="1">
    <location>
        <begin position="6"/>
        <end position="50"/>
    </location>
</feature>
<evidence type="ECO:0000313" key="3">
    <source>
        <dbReference type="Proteomes" id="UP001601288"/>
    </source>
</evidence>